<proteinExistence type="predicted"/>
<dbReference type="HOGENOM" id="CLU_866618_0_0_1"/>
<dbReference type="STRING" id="135651.G0MMK1"/>
<dbReference type="Proteomes" id="UP000008068">
    <property type="component" value="Unassembled WGS sequence"/>
</dbReference>
<accession>G0MMK1</accession>
<reference evidence="3" key="1">
    <citation type="submission" date="2011-07" db="EMBL/GenBank/DDBJ databases">
        <authorList>
            <consortium name="Caenorhabditis brenneri Sequencing and Analysis Consortium"/>
            <person name="Wilson R.K."/>
        </authorList>
    </citation>
    <scope>NUCLEOTIDE SEQUENCE [LARGE SCALE GENOMIC DNA]</scope>
    <source>
        <strain evidence="3">PB2801</strain>
    </source>
</reference>
<organism evidence="3">
    <name type="scientific">Caenorhabditis brenneri</name>
    <name type="common">Nematode worm</name>
    <dbReference type="NCBI Taxonomy" id="135651"/>
    <lineage>
        <taxon>Eukaryota</taxon>
        <taxon>Metazoa</taxon>
        <taxon>Ecdysozoa</taxon>
        <taxon>Nematoda</taxon>
        <taxon>Chromadorea</taxon>
        <taxon>Rhabditida</taxon>
        <taxon>Rhabditina</taxon>
        <taxon>Rhabditomorpha</taxon>
        <taxon>Rhabditoidea</taxon>
        <taxon>Rhabditidae</taxon>
        <taxon>Peloderinae</taxon>
        <taxon>Caenorhabditis</taxon>
    </lineage>
</organism>
<evidence type="ECO:0000313" key="3">
    <source>
        <dbReference type="Proteomes" id="UP000008068"/>
    </source>
</evidence>
<protein>
    <submittedName>
        <fullName evidence="2">Uncharacterized protein</fullName>
    </submittedName>
</protein>
<keyword evidence="1" id="KW-0812">Transmembrane</keyword>
<dbReference type="Gene3D" id="3.30.40.10">
    <property type="entry name" value="Zinc/RING finger domain, C3HC4 (zinc finger)"/>
    <property type="match status" value="1"/>
</dbReference>
<gene>
    <name evidence="2" type="ORF">CAEBREN_21421</name>
</gene>
<keyword evidence="1" id="KW-0472">Membrane</keyword>
<dbReference type="EMBL" id="GL379802">
    <property type="protein sequence ID" value="EGT37492.1"/>
    <property type="molecule type" value="Genomic_DNA"/>
</dbReference>
<sequence>MSYEMSTFVAAANQILTLDDIQSEITATITKVQLLLRVNSFYTLTLLLKFKWDIDALKESFHASKSFNDFFIANNLSLKIFPAAPTDPECQLCCATENVEGLACRHMACAPCWKTYLKNKIELGNPSIECFDCSLLICNDKMEALLDSPELSTAYQKRIPRSVQSVGHPFRRMGVADLCIASTVSINSVGFAVEPGYTNGIICVAFLENLNVSHFLPSICTRSIHFYSQKAKNVRPNPQSISLYLHPFNLHKQKLESNHESSSISECRRALMYSYVYAYNQEPGKITEDFEQQQKKLNAELDLGKSKQSVKKCEQLRKSILGYCSSSRTGKGVEETKSEKCCCIILAVFLVLFLCLILAGIVTVSVLLFNCKW</sequence>
<feature type="transmembrane region" description="Helical" evidence="1">
    <location>
        <begin position="344"/>
        <end position="369"/>
    </location>
</feature>
<keyword evidence="3" id="KW-1185">Reference proteome</keyword>
<dbReference type="SUPFAM" id="SSF57850">
    <property type="entry name" value="RING/U-box"/>
    <property type="match status" value="1"/>
</dbReference>
<dbReference type="AlphaFoldDB" id="G0MMK1"/>
<dbReference type="Gene3D" id="1.20.120.1750">
    <property type="match status" value="1"/>
</dbReference>
<dbReference type="OrthoDB" id="1431934at2759"/>
<name>G0MMK1_CAEBE</name>
<dbReference type="InParanoid" id="G0MMK1"/>
<evidence type="ECO:0000256" key="1">
    <source>
        <dbReference type="SAM" id="Phobius"/>
    </source>
</evidence>
<evidence type="ECO:0000313" key="2">
    <source>
        <dbReference type="EMBL" id="EGT37492.1"/>
    </source>
</evidence>
<keyword evidence="1" id="KW-1133">Transmembrane helix</keyword>
<dbReference type="InterPro" id="IPR013083">
    <property type="entry name" value="Znf_RING/FYVE/PHD"/>
</dbReference>
<dbReference type="eggNOG" id="KOG1815">
    <property type="taxonomic scope" value="Eukaryota"/>
</dbReference>